<accession>A0AAD5N4S3</accession>
<protein>
    <submittedName>
        <fullName evidence="1">Uncharacterized protein</fullName>
    </submittedName>
</protein>
<evidence type="ECO:0000313" key="1">
    <source>
        <dbReference type="EMBL" id="KAJ1360019.1"/>
    </source>
</evidence>
<name>A0AAD5N4S3_PARTN</name>
<dbReference type="Proteomes" id="UP001196413">
    <property type="component" value="Unassembled WGS sequence"/>
</dbReference>
<proteinExistence type="predicted"/>
<reference evidence="1" key="1">
    <citation type="submission" date="2021-06" db="EMBL/GenBank/DDBJ databases">
        <title>Parelaphostrongylus tenuis whole genome reference sequence.</title>
        <authorList>
            <person name="Garwood T.J."/>
            <person name="Larsen P.A."/>
            <person name="Fountain-Jones N.M."/>
            <person name="Garbe J.R."/>
            <person name="Macchietto M.G."/>
            <person name="Kania S.A."/>
            <person name="Gerhold R.W."/>
            <person name="Richards J.E."/>
            <person name="Wolf T.M."/>
        </authorList>
    </citation>
    <scope>NUCLEOTIDE SEQUENCE</scope>
    <source>
        <strain evidence="1">MNPRO001-30</strain>
        <tissue evidence="1">Meninges</tissue>
    </source>
</reference>
<evidence type="ECO:0000313" key="2">
    <source>
        <dbReference type="Proteomes" id="UP001196413"/>
    </source>
</evidence>
<sequence length="59" mass="6683">MMQKNWCTHSALQDNRRLTLVQYVGLAVAASAQNVVIPHLPQDMLAREIVRNGNVLAYY</sequence>
<gene>
    <name evidence="1" type="ORF">KIN20_018880</name>
</gene>
<keyword evidence="2" id="KW-1185">Reference proteome</keyword>
<dbReference type="AlphaFoldDB" id="A0AAD5N4S3"/>
<dbReference type="EMBL" id="JAHQIW010003759">
    <property type="protein sequence ID" value="KAJ1360019.1"/>
    <property type="molecule type" value="Genomic_DNA"/>
</dbReference>
<organism evidence="1 2">
    <name type="scientific">Parelaphostrongylus tenuis</name>
    <name type="common">Meningeal worm</name>
    <dbReference type="NCBI Taxonomy" id="148309"/>
    <lineage>
        <taxon>Eukaryota</taxon>
        <taxon>Metazoa</taxon>
        <taxon>Ecdysozoa</taxon>
        <taxon>Nematoda</taxon>
        <taxon>Chromadorea</taxon>
        <taxon>Rhabditida</taxon>
        <taxon>Rhabditina</taxon>
        <taxon>Rhabditomorpha</taxon>
        <taxon>Strongyloidea</taxon>
        <taxon>Metastrongylidae</taxon>
        <taxon>Parelaphostrongylus</taxon>
    </lineage>
</organism>
<comment type="caution">
    <text evidence="1">The sequence shown here is derived from an EMBL/GenBank/DDBJ whole genome shotgun (WGS) entry which is preliminary data.</text>
</comment>